<accession>A0AA38FII5</accession>
<evidence type="ECO:0000313" key="1">
    <source>
        <dbReference type="EMBL" id="KAH9303506.1"/>
    </source>
</evidence>
<dbReference type="AlphaFoldDB" id="A0AA38FII5"/>
<reference evidence="1 2" key="1">
    <citation type="journal article" date="2021" name="Nat. Plants">
        <title>The Taxus genome provides insights into paclitaxel biosynthesis.</title>
        <authorList>
            <person name="Xiong X."/>
            <person name="Gou J."/>
            <person name="Liao Q."/>
            <person name="Li Y."/>
            <person name="Zhou Q."/>
            <person name="Bi G."/>
            <person name="Li C."/>
            <person name="Du R."/>
            <person name="Wang X."/>
            <person name="Sun T."/>
            <person name="Guo L."/>
            <person name="Liang H."/>
            <person name="Lu P."/>
            <person name="Wu Y."/>
            <person name="Zhang Z."/>
            <person name="Ro D.K."/>
            <person name="Shang Y."/>
            <person name="Huang S."/>
            <person name="Yan J."/>
        </authorList>
    </citation>
    <scope>NUCLEOTIDE SEQUENCE [LARGE SCALE GENOMIC DNA]</scope>
    <source>
        <strain evidence="1">Ta-2019</strain>
    </source>
</reference>
<keyword evidence="2" id="KW-1185">Reference proteome</keyword>
<proteinExistence type="predicted"/>
<dbReference type="EMBL" id="JAHRHJ020000009">
    <property type="protein sequence ID" value="KAH9303506.1"/>
    <property type="molecule type" value="Genomic_DNA"/>
</dbReference>
<dbReference type="Proteomes" id="UP000824469">
    <property type="component" value="Unassembled WGS sequence"/>
</dbReference>
<gene>
    <name evidence="1" type="ORF">KI387_043868</name>
</gene>
<feature type="non-terminal residue" evidence="1">
    <location>
        <position position="1"/>
    </location>
</feature>
<evidence type="ECO:0000313" key="2">
    <source>
        <dbReference type="Proteomes" id="UP000824469"/>
    </source>
</evidence>
<protein>
    <submittedName>
        <fullName evidence="1">Uncharacterized protein</fullName>
    </submittedName>
</protein>
<comment type="caution">
    <text evidence="1">The sequence shown here is derived from an EMBL/GenBank/DDBJ whole genome shotgun (WGS) entry which is preliminary data.</text>
</comment>
<sequence>ARQQLTMRDRMPPLLRRMWPHVSAVQWGIMCEVGLSRVQRYRVIDRDHSLMVALIERWDPATN</sequence>
<organism evidence="1 2">
    <name type="scientific">Taxus chinensis</name>
    <name type="common">Chinese yew</name>
    <name type="synonym">Taxus wallichiana var. chinensis</name>
    <dbReference type="NCBI Taxonomy" id="29808"/>
    <lineage>
        <taxon>Eukaryota</taxon>
        <taxon>Viridiplantae</taxon>
        <taxon>Streptophyta</taxon>
        <taxon>Embryophyta</taxon>
        <taxon>Tracheophyta</taxon>
        <taxon>Spermatophyta</taxon>
        <taxon>Pinopsida</taxon>
        <taxon>Pinidae</taxon>
        <taxon>Conifers II</taxon>
        <taxon>Cupressales</taxon>
        <taxon>Taxaceae</taxon>
        <taxon>Taxus</taxon>
    </lineage>
</organism>
<name>A0AA38FII5_TAXCH</name>
<feature type="non-terminal residue" evidence="1">
    <location>
        <position position="63"/>
    </location>
</feature>